<gene>
    <name evidence="3" type="ORF">COT54_03230</name>
</gene>
<comment type="caution">
    <text evidence="3">The sequence shown here is derived from an EMBL/GenBank/DDBJ whole genome shotgun (WGS) entry which is preliminary data.</text>
</comment>
<evidence type="ECO:0000256" key="1">
    <source>
        <dbReference type="SAM" id="Phobius"/>
    </source>
</evidence>
<keyword evidence="1" id="KW-0472">Membrane</keyword>
<feature type="transmembrane region" description="Helical" evidence="1">
    <location>
        <begin position="103"/>
        <end position="125"/>
    </location>
</feature>
<keyword evidence="1" id="KW-0812">Transmembrane</keyword>
<protein>
    <submittedName>
        <fullName evidence="3">Uncharacterized protein</fullName>
    </submittedName>
</protein>
<evidence type="ECO:0000313" key="4">
    <source>
        <dbReference type="Proteomes" id="UP000229574"/>
    </source>
</evidence>
<feature type="chain" id="PRO_5013883817" evidence="2">
    <location>
        <begin position="29"/>
        <end position="137"/>
    </location>
</feature>
<keyword evidence="1" id="KW-1133">Transmembrane helix</keyword>
<dbReference type="EMBL" id="PEYY01000122">
    <property type="protein sequence ID" value="PIS17709.1"/>
    <property type="molecule type" value="Genomic_DNA"/>
</dbReference>
<name>A0A2H0X0J2_9BACT</name>
<proteinExistence type="predicted"/>
<accession>A0A2H0X0J2</accession>
<keyword evidence="2" id="KW-0732">Signal</keyword>
<evidence type="ECO:0000256" key="2">
    <source>
        <dbReference type="SAM" id="SignalP"/>
    </source>
</evidence>
<sequence>MNKYLKYFISLSILFILTCTLASSTVFAYFDPTKDCPGSTKTNPQISTGLGCLSTSTSGFTSTLLTFLAGTAGAISLVIMLIATIQIMTGGDNAEQVKKGKELFTGAITGLLFIIFSVTLLKIIAGDIIKLPGFQGP</sequence>
<evidence type="ECO:0000313" key="3">
    <source>
        <dbReference type="EMBL" id="PIS17709.1"/>
    </source>
</evidence>
<feature type="signal peptide" evidence="2">
    <location>
        <begin position="1"/>
        <end position="28"/>
    </location>
</feature>
<dbReference type="AlphaFoldDB" id="A0A2H0X0J2"/>
<feature type="transmembrane region" description="Helical" evidence="1">
    <location>
        <begin position="64"/>
        <end position="83"/>
    </location>
</feature>
<dbReference type="Proteomes" id="UP000229574">
    <property type="component" value="Unassembled WGS sequence"/>
</dbReference>
<reference evidence="4" key="1">
    <citation type="submission" date="2017-09" db="EMBL/GenBank/DDBJ databases">
        <title>Depth-based differentiation of microbial function through sediment-hosted aquifers and enrichment of novel symbionts in the deep terrestrial subsurface.</title>
        <authorList>
            <person name="Probst A.J."/>
            <person name="Ladd B."/>
            <person name="Jarett J.K."/>
            <person name="Geller-Mcgrath D.E."/>
            <person name="Sieber C.M.K."/>
            <person name="Emerson J.B."/>
            <person name="Anantharaman K."/>
            <person name="Thomas B.C."/>
            <person name="Malmstrom R."/>
            <person name="Stieglmeier M."/>
            <person name="Klingl A."/>
            <person name="Woyke T."/>
            <person name="Ryan C.M."/>
            <person name="Banfield J.F."/>
        </authorList>
    </citation>
    <scope>NUCLEOTIDE SEQUENCE [LARGE SCALE GENOMIC DNA]</scope>
</reference>
<organism evidence="3 4">
    <name type="scientific">Candidatus Collierbacteria bacterium CG09_land_8_20_14_0_10_46_12</name>
    <dbReference type="NCBI Taxonomy" id="1974533"/>
    <lineage>
        <taxon>Bacteria</taxon>
        <taxon>Candidatus Collieribacteriota</taxon>
    </lineage>
</organism>